<name>A0A8S9XPH5_APOLU</name>
<organism evidence="2 3">
    <name type="scientific">Apolygus lucorum</name>
    <name type="common">Small green plant bug</name>
    <name type="synonym">Lygocoris lucorum</name>
    <dbReference type="NCBI Taxonomy" id="248454"/>
    <lineage>
        <taxon>Eukaryota</taxon>
        <taxon>Metazoa</taxon>
        <taxon>Ecdysozoa</taxon>
        <taxon>Arthropoda</taxon>
        <taxon>Hexapoda</taxon>
        <taxon>Insecta</taxon>
        <taxon>Pterygota</taxon>
        <taxon>Neoptera</taxon>
        <taxon>Paraneoptera</taxon>
        <taxon>Hemiptera</taxon>
        <taxon>Heteroptera</taxon>
        <taxon>Panheteroptera</taxon>
        <taxon>Cimicomorpha</taxon>
        <taxon>Miridae</taxon>
        <taxon>Mirini</taxon>
        <taxon>Apolygus</taxon>
    </lineage>
</organism>
<evidence type="ECO:0000313" key="3">
    <source>
        <dbReference type="Proteomes" id="UP000466442"/>
    </source>
</evidence>
<sequence>MTRREAYRKSAFRWVLYASAHLYKVLLWIYRLGISVAVPLDCRVPTFVGGKLVHLSAAMQDVNFGTDTYLLDYFNRIVRAPPHGFWEDRGWYSDSETCVTNYAINMKEAYMPVDSNLRLVN</sequence>
<comment type="caution">
    <text evidence="2">The sequence shown here is derived from an EMBL/GenBank/DDBJ whole genome shotgun (WGS) entry which is preliminary data.</text>
</comment>
<gene>
    <name evidence="2" type="ORF">GE061_014075</name>
</gene>
<evidence type="ECO:0000313" key="2">
    <source>
        <dbReference type="EMBL" id="KAF6210962.1"/>
    </source>
</evidence>
<reference evidence="2" key="1">
    <citation type="journal article" date="2021" name="Mol. Ecol. Resour.">
        <title>Apolygus lucorum genome provides insights into omnivorousness and mesophyll feeding.</title>
        <authorList>
            <person name="Liu Y."/>
            <person name="Liu H."/>
            <person name="Wang H."/>
            <person name="Huang T."/>
            <person name="Liu B."/>
            <person name="Yang B."/>
            <person name="Yin L."/>
            <person name="Li B."/>
            <person name="Zhang Y."/>
            <person name="Zhang S."/>
            <person name="Jiang F."/>
            <person name="Zhang X."/>
            <person name="Ren Y."/>
            <person name="Wang B."/>
            <person name="Wang S."/>
            <person name="Lu Y."/>
            <person name="Wu K."/>
            <person name="Fan W."/>
            <person name="Wang G."/>
        </authorList>
    </citation>
    <scope>NUCLEOTIDE SEQUENCE</scope>
    <source>
        <strain evidence="2">12Hb</strain>
    </source>
</reference>
<keyword evidence="1" id="KW-0472">Membrane</keyword>
<accession>A0A8S9XPH5</accession>
<proteinExistence type="predicted"/>
<dbReference type="EMBL" id="WIXP02000005">
    <property type="protein sequence ID" value="KAF6210962.1"/>
    <property type="molecule type" value="Genomic_DNA"/>
</dbReference>
<keyword evidence="1" id="KW-1133">Transmembrane helix</keyword>
<feature type="transmembrane region" description="Helical" evidence="1">
    <location>
        <begin position="12"/>
        <end position="30"/>
    </location>
</feature>
<dbReference type="Proteomes" id="UP000466442">
    <property type="component" value="Linkage Group LG5"/>
</dbReference>
<protein>
    <submittedName>
        <fullName evidence="2">Uncharacterized protein</fullName>
    </submittedName>
</protein>
<keyword evidence="3" id="KW-1185">Reference proteome</keyword>
<keyword evidence="1" id="KW-0812">Transmembrane</keyword>
<dbReference type="AlphaFoldDB" id="A0A8S9XPH5"/>
<evidence type="ECO:0000256" key="1">
    <source>
        <dbReference type="SAM" id="Phobius"/>
    </source>
</evidence>